<dbReference type="Proteomes" id="UP000330809">
    <property type="component" value="Unassembled WGS sequence"/>
</dbReference>
<protein>
    <submittedName>
        <fullName evidence="4">GCN5-like N-acetyltransferase</fullName>
    </submittedName>
</protein>
<dbReference type="InterPro" id="IPR050832">
    <property type="entry name" value="Bact_Acetyltransf"/>
</dbReference>
<proteinExistence type="predicted"/>
<dbReference type="InterPro" id="IPR000182">
    <property type="entry name" value="GNAT_dom"/>
</dbReference>
<evidence type="ECO:0000313" key="4">
    <source>
        <dbReference type="EMBL" id="VFB22401.1"/>
    </source>
</evidence>
<keyword evidence="1 4" id="KW-0808">Transferase</keyword>
<feature type="domain" description="N-acetyltransferase" evidence="3">
    <location>
        <begin position="1"/>
        <end position="157"/>
    </location>
</feature>
<organism evidence="4 5">
    <name type="scientific">Pseudomonas fragi</name>
    <dbReference type="NCBI Taxonomy" id="296"/>
    <lineage>
        <taxon>Bacteria</taxon>
        <taxon>Pseudomonadati</taxon>
        <taxon>Pseudomonadota</taxon>
        <taxon>Gammaproteobacteria</taxon>
        <taxon>Pseudomonadales</taxon>
        <taxon>Pseudomonadaceae</taxon>
        <taxon>Pseudomonas</taxon>
    </lineage>
</organism>
<dbReference type="EMBL" id="CAACYJ010000040">
    <property type="protein sequence ID" value="VFB22401.1"/>
    <property type="molecule type" value="Genomic_DNA"/>
</dbReference>
<dbReference type="SUPFAM" id="SSF55729">
    <property type="entry name" value="Acyl-CoA N-acyltransferases (Nat)"/>
    <property type="match status" value="1"/>
</dbReference>
<dbReference type="PROSITE" id="PS51186">
    <property type="entry name" value="GNAT"/>
    <property type="match status" value="1"/>
</dbReference>
<evidence type="ECO:0000313" key="5">
    <source>
        <dbReference type="Proteomes" id="UP000330809"/>
    </source>
</evidence>
<dbReference type="InterPro" id="IPR016181">
    <property type="entry name" value="Acyl_CoA_acyltransferase"/>
</dbReference>
<dbReference type="GO" id="GO:0016747">
    <property type="term" value="F:acyltransferase activity, transferring groups other than amino-acyl groups"/>
    <property type="evidence" value="ECO:0007669"/>
    <property type="project" value="InterPro"/>
</dbReference>
<keyword evidence="2" id="KW-0012">Acyltransferase</keyword>
<sequence>MHIRLTQASDWMLLKQVRLAALLDAPTAFGVSYQTAASYTDEQWQERADSGAGTQFWLAIEDSKAVGMIGAGVSENRRYNLIGMWVEPGVRGADVAARLVGAVKARALQGGHEYVYLEVAPDNARAASFYLKQGFRFRDEWEPLASHPSIRLQTMCWVVTPDSP</sequence>
<reference evidence="4 5" key="1">
    <citation type="submission" date="2019-02" db="EMBL/GenBank/DDBJ databases">
        <authorList>
            <consortium name="Pathogen Informatics"/>
        </authorList>
    </citation>
    <scope>NUCLEOTIDE SEQUENCE [LARGE SCALE GENOMIC DNA]</scope>
    <source>
        <strain evidence="4 5">3012STDY7103891</strain>
    </source>
</reference>
<dbReference type="Pfam" id="PF00583">
    <property type="entry name" value="Acetyltransf_1"/>
    <property type="match status" value="1"/>
</dbReference>
<dbReference type="RefSeq" id="WP_176464276.1">
    <property type="nucleotide sequence ID" value="NZ_CAACYJ010000040.1"/>
</dbReference>
<dbReference type="AlphaFoldDB" id="A0A449ISI3"/>
<gene>
    <name evidence="4" type="ORF">NCTC10754_05091</name>
</gene>
<name>A0A449ISI3_PSEFR</name>
<dbReference type="CDD" id="cd04301">
    <property type="entry name" value="NAT_SF"/>
    <property type="match status" value="1"/>
</dbReference>
<evidence type="ECO:0000259" key="3">
    <source>
        <dbReference type="PROSITE" id="PS51186"/>
    </source>
</evidence>
<dbReference type="Gene3D" id="3.40.630.30">
    <property type="match status" value="1"/>
</dbReference>
<accession>A0A449ISI3</accession>
<evidence type="ECO:0000256" key="2">
    <source>
        <dbReference type="ARBA" id="ARBA00023315"/>
    </source>
</evidence>
<dbReference type="PANTHER" id="PTHR43877:SF2">
    <property type="entry name" value="AMINOALKYLPHOSPHONATE N-ACETYLTRANSFERASE-RELATED"/>
    <property type="match status" value="1"/>
</dbReference>
<dbReference type="PANTHER" id="PTHR43877">
    <property type="entry name" value="AMINOALKYLPHOSPHONATE N-ACETYLTRANSFERASE-RELATED-RELATED"/>
    <property type="match status" value="1"/>
</dbReference>
<evidence type="ECO:0000256" key="1">
    <source>
        <dbReference type="ARBA" id="ARBA00022679"/>
    </source>
</evidence>